<dbReference type="InterPro" id="IPR006638">
    <property type="entry name" value="Elp3/MiaA/NifB-like_rSAM"/>
</dbReference>
<keyword evidence="3 8" id="KW-0949">S-adenosyl-L-methionine</keyword>
<dbReference type="HAMAP" id="MF_00206">
    <property type="entry name" value="Lipoyl_synth"/>
    <property type="match status" value="1"/>
</dbReference>
<evidence type="ECO:0000256" key="3">
    <source>
        <dbReference type="ARBA" id="ARBA00022691"/>
    </source>
</evidence>
<dbReference type="Pfam" id="PF04055">
    <property type="entry name" value="Radical_SAM"/>
    <property type="match status" value="1"/>
</dbReference>
<keyword evidence="2 8" id="KW-0808">Transferase</keyword>
<protein>
    <recommendedName>
        <fullName evidence="8">Lipoyl synthase</fullName>
        <ecNumber evidence="8">2.8.1.8</ecNumber>
    </recommendedName>
    <alternativeName>
        <fullName evidence="8">Lip-syn</fullName>
        <shortName evidence="8">LS</shortName>
    </alternativeName>
    <alternativeName>
        <fullName evidence="8">Lipoate synthase</fullName>
    </alternativeName>
    <alternativeName>
        <fullName evidence="8">Lipoic acid synthase</fullName>
    </alternativeName>
    <alternativeName>
        <fullName evidence="8">Sulfur insertion protein LipA</fullName>
    </alternativeName>
</protein>
<evidence type="ECO:0000256" key="8">
    <source>
        <dbReference type="HAMAP-Rule" id="MF_00206"/>
    </source>
</evidence>
<dbReference type="NCBIfam" id="NF004019">
    <property type="entry name" value="PRK05481.1"/>
    <property type="match status" value="1"/>
</dbReference>
<gene>
    <name evidence="10" type="primary">lipA_1</name>
    <name evidence="8" type="synonym">lipA</name>
    <name evidence="10" type="ORF">GETHPA_13980</name>
</gene>
<dbReference type="PANTHER" id="PTHR10949:SF0">
    <property type="entry name" value="LIPOYL SYNTHASE, MITOCHONDRIAL"/>
    <property type="match status" value="1"/>
</dbReference>
<feature type="binding site" evidence="8">
    <location>
        <position position="293"/>
    </location>
    <ligand>
        <name>[4Fe-4S] cluster</name>
        <dbReference type="ChEBI" id="CHEBI:49883"/>
        <label>1</label>
    </ligand>
</feature>
<accession>A0ABQ5Q530</accession>
<dbReference type="Gene3D" id="3.20.20.70">
    <property type="entry name" value="Aldolase class I"/>
    <property type="match status" value="1"/>
</dbReference>
<dbReference type="PROSITE" id="PS51918">
    <property type="entry name" value="RADICAL_SAM"/>
    <property type="match status" value="1"/>
</dbReference>
<dbReference type="EMBL" id="BSDD01000002">
    <property type="protein sequence ID" value="GLH69865.1"/>
    <property type="molecule type" value="Genomic_DNA"/>
</dbReference>
<name>A0ABQ5Q530_9BACT</name>
<dbReference type="EC" id="2.8.1.8" evidence="8"/>
<evidence type="ECO:0000313" key="11">
    <source>
        <dbReference type="Proteomes" id="UP001165089"/>
    </source>
</evidence>
<feature type="binding site" evidence="8">
    <location>
        <position position="82"/>
    </location>
    <ligand>
        <name>[4Fe-4S] cluster</name>
        <dbReference type="ChEBI" id="CHEBI:49883"/>
        <label>2</label>
        <note>4Fe-4S-S-AdoMet</note>
    </ligand>
</feature>
<feature type="binding site" evidence="8">
    <location>
        <position position="49"/>
    </location>
    <ligand>
        <name>[4Fe-4S] cluster</name>
        <dbReference type="ChEBI" id="CHEBI:49883"/>
        <label>1</label>
    </ligand>
</feature>
<dbReference type="SFLD" id="SFLDS00029">
    <property type="entry name" value="Radical_SAM"/>
    <property type="match status" value="1"/>
</dbReference>
<dbReference type="InterPro" id="IPR007197">
    <property type="entry name" value="rSAM"/>
</dbReference>
<dbReference type="Proteomes" id="UP001165089">
    <property type="component" value="Unassembled WGS sequence"/>
</dbReference>
<dbReference type="NCBIfam" id="TIGR00510">
    <property type="entry name" value="lipA"/>
    <property type="match status" value="1"/>
</dbReference>
<comment type="subcellular location">
    <subcellularLocation>
        <location evidence="8">Cytoplasm</location>
    </subcellularLocation>
</comment>
<feature type="binding site" evidence="8">
    <location>
        <position position="75"/>
    </location>
    <ligand>
        <name>[4Fe-4S] cluster</name>
        <dbReference type="ChEBI" id="CHEBI:49883"/>
        <label>2</label>
        <note>4Fe-4S-S-AdoMet</note>
    </ligand>
</feature>
<evidence type="ECO:0000256" key="5">
    <source>
        <dbReference type="ARBA" id="ARBA00023004"/>
    </source>
</evidence>
<dbReference type="SFLD" id="SFLDF00271">
    <property type="entry name" value="lipoyl_synthase"/>
    <property type="match status" value="1"/>
</dbReference>
<dbReference type="InterPro" id="IPR013785">
    <property type="entry name" value="Aldolase_TIM"/>
</dbReference>
<sequence>MPRFSKRVGREVLEGHPRLPEWITKERVKLGDLHGMKKDLRASDLHTVCEEARCPNRTHCFTHGTATFLLMGEVCTRACGFCSIQSGKPRALDSREPFETAERVAALGLRFAVLTSVNRDDLPDGGAAHFADTVLAIRRRNPGVGVEVLVPDFLGDLDAVARVVAAGPTVFNHNTETVPSLYPEVRPAGRFERSLAVLRHAKVLGTSLYGSAIQTKSGLMLGLGESEAELMTVFEALAGAGVDILTLGQYLRPTRHQLPVKRYVHPDEFAALGAKAKAFGFQTVYAGPLVRSSFNAHEVAEMKGISIA</sequence>
<evidence type="ECO:0000256" key="4">
    <source>
        <dbReference type="ARBA" id="ARBA00022723"/>
    </source>
</evidence>
<feature type="binding site" evidence="8">
    <location>
        <position position="54"/>
    </location>
    <ligand>
        <name>[4Fe-4S] cluster</name>
        <dbReference type="ChEBI" id="CHEBI:49883"/>
        <label>1</label>
    </ligand>
</feature>
<dbReference type="PIRSF" id="PIRSF005963">
    <property type="entry name" value="Lipoyl_synth"/>
    <property type="match status" value="1"/>
</dbReference>
<comment type="catalytic activity">
    <reaction evidence="7 8">
        <text>[[Fe-S] cluster scaffold protein carrying a second [4Fe-4S](2+) cluster] + N(6)-octanoyl-L-lysyl-[protein] + 2 oxidized [2Fe-2S]-[ferredoxin] + 2 S-adenosyl-L-methionine + 4 H(+) = [[Fe-S] cluster scaffold protein] + N(6)-[(R)-dihydrolipoyl]-L-lysyl-[protein] + 4 Fe(3+) + 2 hydrogen sulfide + 2 5'-deoxyadenosine + 2 L-methionine + 2 reduced [2Fe-2S]-[ferredoxin]</text>
        <dbReference type="Rhea" id="RHEA:16585"/>
        <dbReference type="Rhea" id="RHEA-COMP:9928"/>
        <dbReference type="Rhea" id="RHEA-COMP:10000"/>
        <dbReference type="Rhea" id="RHEA-COMP:10001"/>
        <dbReference type="Rhea" id="RHEA-COMP:10475"/>
        <dbReference type="Rhea" id="RHEA-COMP:14568"/>
        <dbReference type="Rhea" id="RHEA-COMP:14569"/>
        <dbReference type="ChEBI" id="CHEBI:15378"/>
        <dbReference type="ChEBI" id="CHEBI:17319"/>
        <dbReference type="ChEBI" id="CHEBI:29034"/>
        <dbReference type="ChEBI" id="CHEBI:29919"/>
        <dbReference type="ChEBI" id="CHEBI:33722"/>
        <dbReference type="ChEBI" id="CHEBI:33737"/>
        <dbReference type="ChEBI" id="CHEBI:33738"/>
        <dbReference type="ChEBI" id="CHEBI:57844"/>
        <dbReference type="ChEBI" id="CHEBI:59789"/>
        <dbReference type="ChEBI" id="CHEBI:78809"/>
        <dbReference type="ChEBI" id="CHEBI:83100"/>
        <dbReference type="EC" id="2.8.1.8"/>
    </reaction>
</comment>
<organism evidence="10 11">
    <name type="scientific">Geothrix rubra</name>
    <dbReference type="NCBI Taxonomy" id="2927977"/>
    <lineage>
        <taxon>Bacteria</taxon>
        <taxon>Pseudomonadati</taxon>
        <taxon>Acidobacteriota</taxon>
        <taxon>Holophagae</taxon>
        <taxon>Holophagales</taxon>
        <taxon>Holophagaceae</taxon>
        <taxon>Geothrix</taxon>
    </lineage>
</organism>
<dbReference type="InterPro" id="IPR003698">
    <property type="entry name" value="Lipoyl_synth"/>
</dbReference>
<feature type="domain" description="Radical SAM core" evidence="9">
    <location>
        <begin position="61"/>
        <end position="282"/>
    </location>
</feature>
<comment type="pathway">
    <text evidence="8">Protein modification; protein lipoylation via endogenous pathway; protein N(6)-(lipoyl)lysine from octanoyl-[acyl-carrier-protein]: step 2/2.</text>
</comment>
<proteinExistence type="inferred from homology"/>
<evidence type="ECO:0000256" key="1">
    <source>
        <dbReference type="ARBA" id="ARBA00022485"/>
    </source>
</evidence>
<evidence type="ECO:0000256" key="6">
    <source>
        <dbReference type="ARBA" id="ARBA00023014"/>
    </source>
</evidence>
<dbReference type="InterPro" id="IPR058240">
    <property type="entry name" value="rSAM_sf"/>
</dbReference>
<dbReference type="InterPro" id="IPR031691">
    <property type="entry name" value="LIAS_N"/>
</dbReference>
<keyword evidence="6 8" id="KW-0411">Iron-sulfur</keyword>
<dbReference type="RefSeq" id="WP_285724003.1">
    <property type="nucleotide sequence ID" value="NZ_BSDD01000002.1"/>
</dbReference>
<reference evidence="10 11" key="1">
    <citation type="journal article" date="2023" name="Antonie Van Leeuwenhoek">
        <title>Mesoterricola silvestris gen. nov., sp. nov., Mesoterricola sediminis sp. nov., Geothrix oryzae sp. nov., Geothrix edaphica sp. nov., Geothrix rubra sp. nov., and Geothrix limicola sp. nov., six novel members of Acidobacteriota isolated from soils.</title>
        <authorList>
            <person name="Itoh H."/>
            <person name="Sugisawa Y."/>
            <person name="Mise K."/>
            <person name="Xu Z."/>
            <person name="Kuniyasu M."/>
            <person name="Ushijima N."/>
            <person name="Kawano K."/>
            <person name="Kobayashi E."/>
            <person name="Shiratori Y."/>
            <person name="Masuda Y."/>
            <person name="Senoo K."/>
        </authorList>
    </citation>
    <scope>NUCLEOTIDE SEQUENCE [LARGE SCALE GENOMIC DNA]</scope>
    <source>
        <strain evidence="10 11">Red803</strain>
    </source>
</reference>
<dbReference type="PANTHER" id="PTHR10949">
    <property type="entry name" value="LIPOYL SYNTHASE"/>
    <property type="match status" value="1"/>
</dbReference>
<evidence type="ECO:0000313" key="10">
    <source>
        <dbReference type="EMBL" id="GLH69865.1"/>
    </source>
</evidence>
<evidence type="ECO:0000256" key="2">
    <source>
        <dbReference type="ARBA" id="ARBA00022679"/>
    </source>
</evidence>
<keyword evidence="11" id="KW-1185">Reference proteome</keyword>
<feature type="binding site" evidence="8">
    <location>
        <position position="79"/>
    </location>
    <ligand>
        <name>[4Fe-4S] cluster</name>
        <dbReference type="ChEBI" id="CHEBI:49883"/>
        <label>2</label>
        <note>4Fe-4S-S-AdoMet</note>
    </ligand>
</feature>
<dbReference type="SMART" id="SM00729">
    <property type="entry name" value="Elp3"/>
    <property type="match status" value="1"/>
</dbReference>
<evidence type="ECO:0000256" key="7">
    <source>
        <dbReference type="ARBA" id="ARBA00047326"/>
    </source>
</evidence>
<dbReference type="NCBIfam" id="NF009544">
    <property type="entry name" value="PRK12928.1"/>
    <property type="match status" value="1"/>
</dbReference>
<feature type="binding site" evidence="8">
    <location>
        <position position="60"/>
    </location>
    <ligand>
        <name>[4Fe-4S] cluster</name>
        <dbReference type="ChEBI" id="CHEBI:49883"/>
        <label>1</label>
    </ligand>
</feature>
<dbReference type="CDD" id="cd01335">
    <property type="entry name" value="Radical_SAM"/>
    <property type="match status" value="1"/>
</dbReference>
<comment type="caution">
    <text evidence="10">The sequence shown here is derived from an EMBL/GenBank/DDBJ whole genome shotgun (WGS) entry which is preliminary data.</text>
</comment>
<evidence type="ECO:0000259" key="9">
    <source>
        <dbReference type="PROSITE" id="PS51918"/>
    </source>
</evidence>
<comment type="cofactor">
    <cofactor evidence="8">
        <name>[4Fe-4S] cluster</name>
        <dbReference type="ChEBI" id="CHEBI:49883"/>
    </cofactor>
    <text evidence="8">Binds 2 [4Fe-4S] clusters per subunit. One cluster is coordinated with 3 cysteines and an exchangeable S-adenosyl-L-methionine.</text>
</comment>
<keyword evidence="5 8" id="KW-0408">Iron</keyword>
<comment type="similarity">
    <text evidence="8">Belongs to the radical SAM superfamily. Lipoyl synthase family.</text>
</comment>
<keyword evidence="1 8" id="KW-0004">4Fe-4S</keyword>
<dbReference type="SFLD" id="SFLDG01058">
    <property type="entry name" value="lipoyl_synthase_like"/>
    <property type="match status" value="1"/>
</dbReference>
<dbReference type="SUPFAM" id="SSF102114">
    <property type="entry name" value="Radical SAM enzymes"/>
    <property type="match status" value="1"/>
</dbReference>
<comment type="function">
    <text evidence="8">Catalyzes the radical-mediated insertion of two sulfur atoms into the C-6 and C-8 positions of the octanoyl moiety bound to the lipoyl domains of lipoate-dependent enzymes, thereby converting the octanoylated domains into lipoylated derivatives.</text>
</comment>
<keyword evidence="8" id="KW-0963">Cytoplasm</keyword>
<keyword evidence="4 8" id="KW-0479">Metal-binding</keyword>
<dbReference type="Pfam" id="PF16881">
    <property type="entry name" value="LIAS_N"/>
    <property type="match status" value="1"/>
</dbReference>